<evidence type="ECO:0000313" key="13">
    <source>
        <dbReference type="Proteomes" id="UP000662931"/>
    </source>
</evidence>
<comment type="caution">
    <text evidence="11">Lacks conserved residue(s) required for the propagation of feature annotation.</text>
</comment>
<evidence type="ECO:0000256" key="11">
    <source>
        <dbReference type="RuleBase" id="RU366035"/>
    </source>
</evidence>
<evidence type="ECO:0000256" key="10">
    <source>
        <dbReference type="ARBA" id="ARBA00023180"/>
    </source>
</evidence>
<evidence type="ECO:0000256" key="2">
    <source>
        <dbReference type="ARBA" id="ARBA00004651"/>
    </source>
</evidence>
<comment type="similarity">
    <text evidence="3 11">Belongs to the PRM1 family.</text>
</comment>
<dbReference type="EMBL" id="CP064812">
    <property type="protein sequence ID" value="QPG74240.1"/>
    <property type="molecule type" value="Genomic_DNA"/>
</dbReference>
<keyword evidence="13" id="KW-1185">Reference proteome</keyword>
<dbReference type="PANTHER" id="PTHR31030">
    <property type="entry name" value="PLASMA MEMBRANE FUSION PROTEIN PRM1"/>
    <property type="match status" value="1"/>
</dbReference>
<feature type="transmembrane region" description="Helical" evidence="11">
    <location>
        <begin position="140"/>
        <end position="162"/>
    </location>
</feature>
<sequence>MIIFAINLTIGIYVCLLTSAIDISADVALNATESVIKVANDTIISLADDLEDGLSEISTISNKIISAVDDTVSTVEDIFGSDDNGNDKKLQHRIGKGKINETANSKEFKSGDLYVPDTKTVTFCRSSNEIEEFYDEAGKIIYRISMILVAVLILAMIAMMIYESWCEYRNWSRIKHAAGDLQNLGPESSENIQRNIEVLDSFQNRSANMVSSILGRLASLNNPIAQNRLRWMVNYGLSPYALPVLLLGLVGLISFGFQSAILHSLSTVDTKNVEEFIQSASNKVSQDINGSVEDWCSHTNKYILAYQDDLNDNMLGWVRSTTESVNDTVNEFTEEMNERLKDIFGDTPLYQPIQSVVGCVLTTRLMQITKAMEWVHEKADVSLPKINSTEFLDQAFRGDDVQNSSKVMDQLKSVKNDMKSMIKSIVKGYRKTLLIELYISLGLVGLWICIMVLGGVILVAREHTIKKSTQETGMFAPVTRIPSFVTQSGEIIDSFGTNQSIKGFQEKTLPKQEAEKEYFSDKGVINKALSKLLRRLNGNSADSIPDVHRPNIHATDSTLSGSFTDFTDSFTDPGMSTAYKWKL</sequence>
<evidence type="ECO:0000256" key="6">
    <source>
        <dbReference type="ARBA" id="ARBA00022692"/>
    </source>
</evidence>
<evidence type="ECO:0000256" key="1">
    <source>
        <dbReference type="ARBA" id="ARBA00002512"/>
    </source>
</evidence>
<evidence type="ECO:0000313" key="12">
    <source>
        <dbReference type="EMBL" id="QPG74240.1"/>
    </source>
</evidence>
<proteinExistence type="inferred from homology"/>
<dbReference type="KEGG" id="bnn:FOA43_001565"/>
<protein>
    <recommendedName>
        <fullName evidence="4 11">Plasma membrane fusion protein PRM1</fullName>
    </recommendedName>
</protein>
<keyword evidence="6 11" id="KW-0812">Transmembrane</keyword>
<accession>A0A875RNW7</accession>
<dbReference type="GeneID" id="62194966"/>
<reference evidence="12" key="1">
    <citation type="submission" date="2020-10" db="EMBL/GenBank/DDBJ databases">
        <authorList>
            <person name="Roach M.J.R."/>
        </authorList>
    </citation>
    <scope>NUCLEOTIDE SEQUENCE</scope>
    <source>
        <strain evidence="12">CBS 1945</strain>
    </source>
</reference>
<name>A0A875RNW7_EENNA</name>
<keyword evidence="10" id="KW-0325">Glycoprotein</keyword>
<evidence type="ECO:0000256" key="5">
    <source>
        <dbReference type="ARBA" id="ARBA00022475"/>
    </source>
</evidence>
<evidence type="ECO:0000256" key="9">
    <source>
        <dbReference type="ARBA" id="ARBA00023136"/>
    </source>
</evidence>
<dbReference type="GO" id="GO:0032220">
    <property type="term" value="P:plasma membrane fusion involved in cytogamy"/>
    <property type="evidence" value="ECO:0007669"/>
    <property type="project" value="TreeGrafter"/>
</dbReference>
<keyword evidence="7 11" id="KW-0184">Conjugation</keyword>
<dbReference type="Proteomes" id="UP000662931">
    <property type="component" value="Chromosome 1"/>
</dbReference>
<feature type="transmembrane region" description="Helical" evidence="11">
    <location>
        <begin position="240"/>
        <end position="262"/>
    </location>
</feature>
<keyword evidence="5 11" id="KW-1003">Cell membrane</keyword>
<keyword evidence="9 11" id="KW-0472">Membrane</keyword>
<keyword evidence="8 11" id="KW-1133">Transmembrane helix</keyword>
<dbReference type="GO" id="GO:0043332">
    <property type="term" value="C:mating projection tip"/>
    <property type="evidence" value="ECO:0007669"/>
    <property type="project" value="UniProtKB-UniRule"/>
</dbReference>
<gene>
    <name evidence="12" type="ORF">FOA43_001565</name>
</gene>
<organism evidence="12 13">
    <name type="scientific">Eeniella nana</name>
    <name type="common">Yeast</name>
    <name type="synonym">Brettanomyces nanus</name>
    <dbReference type="NCBI Taxonomy" id="13502"/>
    <lineage>
        <taxon>Eukaryota</taxon>
        <taxon>Fungi</taxon>
        <taxon>Dikarya</taxon>
        <taxon>Ascomycota</taxon>
        <taxon>Saccharomycotina</taxon>
        <taxon>Pichiomycetes</taxon>
        <taxon>Pichiales</taxon>
        <taxon>Pichiaceae</taxon>
        <taxon>Brettanomyces</taxon>
    </lineage>
</organism>
<dbReference type="InterPro" id="IPR026777">
    <property type="entry name" value="PRM1"/>
</dbReference>
<dbReference type="OrthoDB" id="5356111at2759"/>
<evidence type="ECO:0000256" key="4">
    <source>
        <dbReference type="ARBA" id="ARBA00017621"/>
    </source>
</evidence>
<comment type="function">
    <text evidence="1 11">Involved in cell fusion during mating by stabilizing the plasma membrane fusion event.</text>
</comment>
<dbReference type="RefSeq" id="XP_038777805.1">
    <property type="nucleotide sequence ID" value="XM_038921877.1"/>
</dbReference>
<evidence type="ECO:0000256" key="8">
    <source>
        <dbReference type="ARBA" id="ARBA00022989"/>
    </source>
</evidence>
<evidence type="ECO:0000256" key="7">
    <source>
        <dbReference type="ARBA" id="ARBA00022971"/>
    </source>
</evidence>
<dbReference type="PANTHER" id="PTHR31030:SF1">
    <property type="entry name" value="PLASMA MEMBRANE FUSION PROTEIN PRM1"/>
    <property type="match status" value="1"/>
</dbReference>
<dbReference type="GO" id="GO:0005886">
    <property type="term" value="C:plasma membrane"/>
    <property type="evidence" value="ECO:0007669"/>
    <property type="project" value="UniProtKB-SubCell"/>
</dbReference>
<feature type="transmembrane region" description="Helical" evidence="11">
    <location>
        <begin position="437"/>
        <end position="460"/>
    </location>
</feature>
<evidence type="ECO:0000256" key="3">
    <source>
        <dbReference type="ARBA" id="ARBA00010780"/>
    </source>
</evidence>
<comment type="subcellular location">
    <subcellularLocation>
        <location evidence="2 11">Cell membrane</location>
        <topology evidence="2 11">Multi-pass membrane protein</topology>
    </subcellularLocation>
</comment>
<dbReference type="AlphaFoldDB" id="A0A875RNW7"/>